<reference evidence="2" key="4">
    <citation type="journal article" date="2007" name="Genome Biol.">
        <title>Update of the Anopheles gambiae PEST genome assembly.</title>
        <authorList>
            <person name="Sharakhova M.V."/>
            <person name="Hammond M.P."/>
            <person name="Lobo N.F."/>
            <person name="Krzywinski J."/>
            <person name="Unger M.F."/>
            <person name="Hillenmeyer M.E."/>
            <person name="Bruggner R.V."/>
            <person name="Birney E."/>
            <person name="Collins F.H."/>
        </authorList>
    </citation>
    <scope>NUCLEOTIDE SEQUENCE</scope>
    <source>
        <strain evidence="2">PEST</strain>
    </source>
</reference>
<reference evidence="2" key="3">
    <citation type="journal article" date="2004" name="Trends Parasitol.">
        <title>The Anopheles gambiae genome: an update.</title>
        <authorList>
            <person name="Mongin E."/>
            <person name="Louis C."/>
            <person name="Holt R.A."/>
            <person name="Birney E."/>
            <person name="Collins F.H."/>
        </authorList>
    </citation>
    <scope>NUCLEOTIDE SEQUENCE</scope>
    <source>
        <strain evidence="2">PEST</strain>
    </source>
</reference>
<proteinExistence type="predicted"/>
<feature type="compositionally biased region" description="Low complexity" evidence="1">
    <location>
        <begin position="22"/>
        <end position="42"/>
    </location>
</feature>
<dbReference type="EMBL" id="AAAB01008835">
    <property type="protein sequence ID" value="EAA05788.3"/>
    <property type="molecule type" value="Genomic_DNA"/>
</dbReference>
<dbReference type="HOGENOM" id="CLU_012437_4_1_1"/>
<name>Q7PSE3_ANOGA</name>
<sequence>MTLNDENGASSNNVVVTAASGTGLSAAGTGSDRPAPAGTQPVGLGGGGATTGQATGPNGGIGAPINSSANNNN</sequence>
<reference evidence="2" key="5">
    <citation type="submission" date="2011-05" db="EMBL/GenBank/DDBJ databases">
        <authorList>
            <consortium name="VectorBase"/>
        </authorList>
    </citation>
    <scope>NUCLEOTIDE SEQUENCE</scope>
    <source>
        <strain evidence="2">PEST</strain>
    </source>
</reference>
<organism evidence="2">
    <name type="scientific">Anopheles gambiae</name>
    <name type="common">African malaria mosquito</name>
    <dbReference type="NCBI Taxonomy" id="7165"/>
    <lineage>
        <taxon>Eukaryota</taxon>
        <taxon>Metazoa</taxon>
        <taxon>Ecdysozoa</taxon>
        <taxon>Arthropoda</taxon>
        <taxon>Hexapoda</taxon>
        <taxon>Insecta</taxon>
        <taxon>Pterygota</taxon>
        <taxon>Neoptera</taxon>
        <taxon>Endopterygota</taxon>
        <taxon>Diptera</taxon>
        <taxon>Nematocera</taxon>
        <taxon>Culicoidea</taxon>
        <taxon>Culicidae</taxon>
        <taxon>Anophelinae</taxon>
        <taxon>Anopheles</taxon>
    </lineage>
</organism>
<dbReference type="AlphaFoldDB" id="Q7PSE3"/>
<feature type="region of interest" description="Disordered" evidence="1">
    <location>
        <begin position="22"/>
        <end position="73"/>
    </location>
</feature>
<accession>Q7PSE3</accession>
<gene>
    <name evidence="2" type="ORF">AgaP_AGAP009340</name>
</gene>
<protein>
    <submittedName>
        <fullName evidence="2">AGAP009340-PA</fullName>
    </submittedName>
</protein>
<evidence type="ECO:0000256" key="1">
    <source>
        <dbReference type="SAM" id="MobiDB-lite"/>
    </source>
</evidence>
<reference evidence="2" key="1">
    <citation type="journal article" date="2002" name="Science">
        <title>The genome sequence of the malaria mosquito Anopheles gambiae.</title>
        <authorList>
            <person name="Holt R.A."/>
            <person name="Subramanian G.M."/>
            <person name="Halpern A."/>
            <person name="Sutton G.G."/>
            <person name="Charlab R."/>
            <person name="Nusskern D.R."/>
            <person name="Wincker P."/>
            <person name="Clark A.G."/>
            <person name="Ribeiro J.M."/>
            <person name="Wides R."/>
            <person name="Salzberg S.L."/>
            <person name="Loftus B."/>
            <person name="Yandell M."/>
            <person name="Majoros W.H."/>
            <person name="Rusch D.B."/>
            <person name="Lai Z."/>
            <person name="Kraft C.L."/>
            <person name="Abril J.F."/>
            <person name="Anthouard V."/>
            <person name="Arensburger P."/>
            <person name="Atkinson P.W."/>
            <person name="Baden H."/>
            <person name="de Berardinis V."/>
            <person name="Baldwin D."/>
            <person name="Benes V."/>
            <person name="Biedler J."/>
            <person name="Blass C."/>
            <person name="Bolanos R."/>
            <person name="Boscus D."/>
            <person name="Barnstead M."/>
            <person name="Cai S."/>
            <person name="Center A."/>
            <person name="Chaturverdi K."/>
            <person name="Christophides G.K."/>
            <person name="Chrystal M.A."/>
            <person name="Clamp M."/>
            <person name="Cravchik A."/>
            <person name="Curwen V."/>
            <person name="Dana A."/>
            <person name="Delcher A."/>
            <person name="Dew I."/>
            <person name="Evans C.A."/>
            <person name="Flanigan M."/>
            <person name="Grundschober-Freimoser A."/>
            <person name="Friedli L."/>
            <person name="Gu Z."/>
            <person name="Guan P."/>
            <person name="Guigo R."/>
            <person name="Hillenmeyer M.E."/>
            <person name="Hladun S.L."/>
            <person name="Hogan J.R."/>
            <person name="Hong Y.S."/>
            <person name="Hoover J."/>
            <person name="Jaillon O."/>
            <person name="Ke Z."/>
            <person name="Kodira C."/>
            <person name="Kokoza E."/>
            <person name="Koutsos A."/>
            <person name="Letunic I."/>
            <person name="Levitsky A."/>
            <person name="Liang Y."/>
            <person name="Lin J.J."/>
            <person name="Lobo N.F."/>
            <person name="Lopez J.R."/>
            <person name="Malek J.A."/>
            <person name="McIntosh T.C."/>
            <person name="Meister S."/>
            <person name="Miller J."/>
            <person name="Mobarry C."/>
            <person name="Mongin E."/>
            <person name="Murphy S.D."/>
            <person name="O'Brochta D.A."/>
            <person name="Pfannkoch C."/>
            <person name="Qi R."/>
            <person name="Regier M.A."/>
            <person name="Remington K."/>
            <person name="Shao H."/>
            <person name="Sharakhova M.V."/>
            <person name="Sitter C.D."/>
            <person name="Shetty J."/>
            <person name="Smith T.J."/>
            <person name="Strong R."/>
            <person name="Sun J."/>
            <person name="Thomasova D."/>
            <person name="Ton L.Q."/>
            <person name="Topalis P."/>
            <person name="Tu Z."/>
            <person name="Unger M.F."/>
            <person name="Walenz B."/>
            <person name="Wang A."/>
            <person name="Wang J."/>
            <person name="Wang M."/>
            <person name="Wang X."/>
            <person name="Woodford K.J."/>
            <person name="Wortman J.R."/>
            <person name="Wu M."/>
            <person name="Yao A."/>
            <person name="Zdobnov E.M."/>
            <person name="Zhang H."/>
            <person name="Zhao Q."/>
            <person name="Zhao S."/>
            <person name="Zhu S.C."/>
            <person name="Zhimulev I."/>
            <person name="Coluzzi M."/>
            <person name="della Torre A."/>
            <person name="Roth C.W."/>
            <person name="Louis C."/>
            <person name="Kalush F."/>
            <person name="Mural R.J."/>
            <person name="Myers E.W."/>
            <person name="Adams M.D."/>
            <person name="Smith H.O."/>
            <person name="Broder S."/>
            <person name="Gardner M.J."/>
            <person name="Fraser C.M."/>
            <person name="Birney E."/>
            <person name="Bork P."/>
            <person name="Brey P.T."/>
            <person name="Venter J.C."/>
            <person name="Weissenbach J."/>
            <person name="Kafatos F.C."/>
            <person name="Collins F.H."/>
            <person name="Hoffman S.L."/>
        </authorList>
    </citation>
    <scope>NUCLEOTIDE SEQUENCE [LARGE SCALE GENOMIC DNA]</scope>
    <source>
        <strain evidence="2">PEST</strain>
    </source>
</reference>
<dbReference type="KEGG" id="aga:1271251"/>
<feature type="non-terminal residue" evidence="2">
    <location>
        <position position="73"/>
    </location>
</feature>
<evidence type="ECO:0000313" key="2">
    <source>
        <dbReference type="EMBL" id="EAA05788.3"/>
    </source>
</evidence>
<reference evidence="2" key="2">
    <citation type="submission" date="2002-03" db="EMBL/GenBank/DDBJ databases">
        <authorList>
            <consortium name="The Anopheles Genome Sequencing Consortium"/>
        </authorList>
    </citation>
    <scope>NUCLEOTIDE SEQUENCE</scope>
    <source>
        <strain evidence="2">PEST</strain>
    </source>
</reference>
<comment type="caution">
    <text evidence="2">The sequence shown here is derived from an EMBL/GenBank/DDBJ whole genome shotgun (WGS) entry which is preliminary data.</text>
</comment>